<comment type="caution">
    <text evidence="2">The sequence shown here is derived from an EMBL/GenBank/DDBJ whole genome shotgun (WGS) entry which is preliminary data.</text>
</comment>
<protein>
    <submittedName>
        <fullName evidence="2">Uncharacterized protein</fullName>
    </submittedName>
</protein>
<evidence type="ECO:0000313" key="3">
    <source>
        <dbReference type="Proteomes" id="UP001311232"/>
    </source>
</evidence>
<feature type="region of interest" description="Disordered" evidence="1">
    <location>
        <begin position="1"/>
        <end position="214"/>
    </location>
</feature>
<evidence type="ECO:0000256" key="1">
    <source>
        <dbReference type="SAM" id="MobiDB-lite"/>
    </source>
</evidence>
<dbReference type="EMBL" id="JAHHUM010001470">
    <property type="protein sequence ID" value="KAK5611597.1"/>
    <property type="molecule type" value="Genomic_DNA"/>
</dbReference>
<keyword evidence="3" id="KW-1185">Reference proteome</keyword>
<sequence length="214" mass="23048">MQSGRQKHHVPHKHSPSPQTPPPAPPGGAQGVPRPAERHSPSSVSWAVPWASSRWDVPGTPPEEGVQEASSIDARATSTGSSDVEEQRLYSEPLPDGRAPHPISKGVPGHPTEEAHFSRLYPGSRSFGHDPKFMAIGRNDSQRPIPNTKAQGCDPLIHWAKPQHETAELGGNKQTHTSPPPLPVGHSKVEESPAPLKEMGSRAYAVRGGEPDYF</sequence>
<accession>A0AAV9RS12</accession>
<feature type="compositionally biased region" description="Basic residues" evidence="1">
    <location>
        <begin position="1"/>
        <end position="15"/>
    </location>
</feature>
<feature type="compositionally biased region" description="Low complexity" evidence="1">
    <location>
        <begin position="41"/>
        <end position="53"/>
    </location>
</feature>
<evidence type="ECO:0000313" key="2">
    <source>
        <dbReference type="EMBL" id="KAK5611597.1"/>
    </source>
</evidence>
<organism evidence="2 3">
    <name type="scientific">Crenichthys baileyi</name>
    <name type="common">White River springfish</name>
    <dbReference type="NCBI Taxonomy" id="28760"/>
    <lineage>
        <taxon>Eukaryota</taxon>
        <taxon>Metazoa</taxon>
        <taxon>Chordata</taxon>
        <taxon>Craniata</taxon>
        <taxon>Vertebrata</taxon>
        <taxon>Euteleostomi</taxon>
        <taxon>Actinopterygii</taxon>
        <taxon>Neopterygii</taxon>
        <taxon>Teleostei</taxon>
        <taxon>Neoteleostei</taxon>
        <taxon>Acanthomorphata</taxon>
        <taxon>Ovalentaria</taxon>
        <taxon>Atherinomorphae</taxon>
        <taxon>Cyprinodontiformes</taxon>
        <taxon>Goodeidae</taxon>
        <taxon>Crenichthys</taxon>
    </lineage>
</organism>
<proteinExistence type="predicted"/>
<reference evidence="2 3" key="1">
    <citation type="submission" date="2021-06" db="EMBL/GenBank/DDBJ databases">
        <authorList>
            <person name="Palmer J.M."/>
        </authorList>
    </citation>
    <scope>NUCLEOTIDE SEQUENCE [LARGE SCALE GENOMIC DNA]</scope>
    <source>
        <strain evidence="2 3">MEX-2019</strain>
        <tissue evidence="2">Muscle</tissue>
    </source>
</reference>
<gene>
    <name evidence="2" type="ORF">CRENBAI_014380</name>
</gene>
<dbReference type="AlphaFoldDB" id="A0AAV9RS12"/>
<name>A0AAV9RS12_9TELE</name>
<dbReference type="Proteomes" id="UP001311232">
    <property type="component" value="Unassembled WGS sequence"/>
</dbReference>